<name>A0A4D6WW18_9FLOR</name>
<sequence>MKNTTNIQKFETIINLFEQTNNYISNTTINELQILAKEGQDEQEYLTNILIERIIIEEKNTTLLDGIIFNCLKNTTIKSIKSKLINFFPNGIVIFKSSGKINYQHLQKFLLNEDFKSADRITHKYLCELIQLKEETSRNWLYFTDIQLLPEDDLLTIDLLWRIYSNDKFGFSVQRKIWSNNNYNWDQLWTKIGWLENGVMKRYPEEFNWTTDAPKGHLPLFNQLRGNKALFYLFEHTVWRRIQH</sequence>
<evidence type="ECO:0000313" key="2">
    <source>
        <dbReference type="EMBL" id="QCI07623.1"/>
    </source>
</evidence>
<accession>A0A4D6WW18</accession>
<dbReference type="InterPro" id="IPR037215">
    <property type="entry name" value="GUN4-like_sf"/>
</dbReference>
<reference evidence="2" key="1">
    <citation type="journal article" date="2019" name="Mol. Phylogenet. Evol.">
        <title>Morphological evolution and classification of the red algal order Ceramiales inferred using plastid phylogenomics.</title>
        <authorList>
            <person name="Diaz-Tapia P."/>
            <person name="Pasella M.M."/>
            <person name="Verbruggen H."/>
            <person name="Maggs C.A."/>
        </authorList>
    </citation>
    <scope>NUCLEOTIDE SEQUENCE</scope>
    <source>
        <strain evidence="2">PD2930</strain>
    </source>
</reference>
<dbReference type="InterPro" id="IPR008629">
    <property type="entry name" value="GUN4-like"/>
</dbReference>
<dbReference type="EMBL" id="MK814699">
    <property type="protein sequence ID" value="QCI07623.1"/>
    <property type="molecule type" value="Genomic_DNA"/>
</dbReference>
<organism evidence="2">
    <name type="scientific">Nitophyllum punctatum</name>
    <dbReference type="NCBI Taxonomy" id="158729"/>
    <lineage>
        <taxon>Eukaryota</taxon>
        <taxon>Rhodophyta</taxon>
        <taxon>Florideophyceae</taxon>
        <taxon>Rhodymeniophycidae</taxon>
        <taxon>Ceramiales</taxon>
        <taxon>Delesseriaceae</taxon>
        <taxon>Nitophylloideae</taxon>
        <taxon>Nitophyllum</taxon>
    </lineage>
</organism>
<dbReference type="PANTHER" id="PTHR34800:SF1">
    <property type="entry name" value="TETRAPYRROLE-BINDING PROTEIN, CHLOROPLASTIC"/>
    <property type="match status" value="1"/>
</dbReference>
<feature type="domain" description="GUN4-like" evidence="1">
    <location>
        <begin position="97"/>
        <end position="236"/>
    </location>
</feature>
<evidence type="ECO:0000259" key="1">
    <source>
        <dbReference type="Pfam" id="PF05419"/>
    </source>
</evidence>
<dbReference type="GO" id="GO:0046906">
    <property type="term" value="F:tetrapyrrole binding"/>
    <property type="evidence" value="ECO:0007669"/>
    <property type="project" value="TreeGrafter"/>
</dbReference>
<keyword evidence="2" id="KW-0934">Plastid</keyword>
<dbReference type="Pfam" id="PF05419">
    <property type="entry name" value="GUN4"/>
    <property type="match status" value="1"/>
</dbReference>
<dbReference type="Gene3D" id="1.25.40.620">
    <property type="match status" value="1"/>
</dbReference>
<proteinExistence type="predicted"/>
<gene>
    <name evidence="2" type="primary">ycf53</name>
</gene>
<geneLocation type="plastid" evidence="2"/>
<dbReference type="CDD" id="cd16383">
    <property type="entry name" value="GUN4"/>
    <property type="match status" value="1"/>
</dbReference>
<dbReference type="PANTHER" id="PTHR34800">
    <property type="entry name" value="TETRAPYRROLE-BINDING PROTEIN, CHLOROPLASTIC"/>
    <property type="match status" value="1"/>
</dbReference>
<dbReference type="SUPFAM" id="SSF140869">
    <property type="entry name" value="GUN4-like"/>
    <property type="match status" value="1"/>
</dbReference>
<reference evidence="2" key="2">
    <citation type="submission" date="2019-04" db="EMBL/GenBank/DDBJ databases">
        <authorList>
            <person name="Pasella M."/>
        </authorList>
    </citation>
    <scope>NUCLEOTIDE SEQUENCE</scope>
    <source>
        <strain evidence="2">PD2930</strain>
    </source>
</reference>
<dbReference type="AlphaFoldDB" id="A0A4D6WW18"/>
<protein>
    <recommendedName>
        <fullName evidence="1">GUN4-like domain-containing protein</fullName>
    </recommendedName>
</protein>
<dbReference type="Gene3D" id="1.10.10.1770">
    <property type="entry name" value="Gun4-like"/>
    <property type="match status" value="1"/>
</dbReference>